<dbReference type="EC" id="3.2.1.18" evidence="3"/>
<evidence type="ECO:0000256" key="1">
    <source>
        <dbReference type="ARBA" id="ARBA00000427"/>
    </source>
</evidence>
<dbReference type="CDD" id="cd15482">
    <property type="entry name" value="Sialidase_non-viral"/>
    <property type="match status" value="1"/>
</dbReference>
<feature type="domain" description="BIG2" evidence="6">
    <location>
        <begin position="846"/>
        <end position="879"/>
    </location>
</feature>
<evidence type="ECO:0000256" key="5">
    <source>
        <dbReference type="SAM" id="SignalP"/>
    </source>
</evidence>
<dbReference type="InterPro" id="IPR003343">
    <property type="entry name" value="Big_2"/>
</dbReference>
<feature type="signal peptide" evidence="5">
    <location>
        <begin position="1"/>
        <end position="27"/>
    </location>
</feature>
<evidence type="ECO:0000259" key="7">
    <source>
        <dbReference type="Pfam" id="PF13088"/>
    </source>
</evidence>
<dbReference type="InterPro" id="IPR036278">
    <property type="entry name" value="Sialidase_sf"/>
</dbReference>
<feature type="chain" id="PRO_5045601452" description="exo-alpha-sialidase" evidence="5">
    <location>
        <begin position="28"/>
        <end position="1680"/>
    </location>
</feature>
<comment type="catalytic activity">
    <reaction evidence="1">
        <text>Hydrolysis of alpha-(2-&gt;3)-, alpha-(2-&gt;6)-, alpha-(2-&gt;8)- glycosidic linkages of terminal sialic acid residues in oligosaccharides, glycoproteins, glycolipids, colominic acid and synthetic substrates.</text>
        <dbReference type="EC" id="3.2.1.18"/>
    </reaction>
</comment>
<proteinExistence type="inferred from homology"/>
<sequence>MKKVKKVLSFLLVFCMILTIMPMGVYATDLEESSAAADDLISEATPTPVPAEDIPADDPVEEDPTPAPTEQPTPAPAEEPAEYGVMATSITMGTKPADGKTTNQPFSSGTGSSTNFRIPALVTLSDGTLVAACDARWNHSSDGFGLDTIVSYSTDKGANWNYTFANYLGDNGNVYNSDSTAFIDPALVVTSNDTVYMLVDLYPHGTYIGNVKAGTGFDTEGHLLLRNNSGSSYGYYVGDFVNGSANIYQTNGTQVAGYTVDEYYNITGNSVNTNLFFSDSPYQVLGTSYLYLTKSTDGGKTWSVPQMLNSQVKNSGDMFYGVGPGRGLVTSTGRIMFPCYTYTTQDGNTSVIYSDDNGETWTRSASTANQTSEAALVEADGRIYMFTRHGGYYVSTDNGATWGSKQSVNGISYNTSCQISAITYSKKIDGKTAILLSAPGSTGSRANGKIFVGLVQDDGSISWKYTYSVTNGAYAYSCLTELNDGSIGLLYESDSAAITYTNLAIGTIANGAEIGTAATVTDESTDVSVTAVGVTSITATKTENSEPYSGYTASVTYSITLNGGEYTGAADIKIPYDASIFAGCNEFIGSVGSDTFSVTLKDGYFVGTVPHFSDVTISGRAADTPATKTKEILLYVGQSKTEKDETGNYESIYTGDGLDTEIATVTVKGDDGSASSVEHTQASVTCNTLISSDSDDWVAASGYYYTPDGTNYYPVYAKRSWSWIRWKYTYTWGYSTTSSTSDVTQIGTQRTDDTSDAPNITVYTQTQTDAVPASTTITFTGVTAGTTSVVVGNTRYNITVKDMPPYVNTETTPFVANTGVGDGKAVTKLTTSVGLTFDLDLNKTGSNIKWSVADSSIAKVDQNGKVTGVKAGETTVTATIDGIAYTIPVVIRQDATSSNTKLYDFYLSEITNTSVYMSISCSTDLIEVQDGEAIYISFDSDADTAVDFFGTPNEGYALTRMSSTNSAGDYMALNSSDPKQTDFYTKDGAAGKNQRDTFGDTAVADMVQAALDKDCDGGMGWTRPSSNTKSVTSDLTFRSEKLPTVTKEVATVNGVPYTEGMVAHVGEKVVFTVTVTQYAAQDDITYSNVSLTDNLSGAVFAGSSSSRKTITELSNTAVSNDTTHTYQVEYTITDADLDKTIVNTVDLTYTYKSAYSSGSFGGTANADAKFTAASFNPEDIVIDFGLPVTIDYSGANAHGRYNLVSGVANYGDVTVSNNKVTYTPTETLKDIDTVTLTNTEGGTYTFKVYPATTVYYEEGFATFEGFSGGSKGTGTQTASTVGSKALYGFDSKYANEPVGPSNDTEAKCEKGSTGQTATFEFTGTGVEIYTNNTPNSGSVMASIYDATTGAHVKTYIVHTAMKNGSSNATDGQEVNAYNVPIISARDLTYGQYKVVIKHVKSSASDTTIAPVSIDGFRVHGTLASDTQAYFDDLEDNPTFIELRNTVLAGVGVENVKDSMYADQIASDVMNQVYDQSETTNGAVVLDSNGFATADVKDLLDNGPKNELYLQSNQAVVFKVTTNRVVQIGLKARNANTTYTINNGNQQSLNTSTDMFYTVVNAGAATNGQTITITNTGTGILSITLVKICDDPNAAFASLTEEDLIPALLSLGFEDKATSTPEPTAEPTIEPTATPEPTAEPTPVVTPTPAPTNPPKPVVPNNPIQDFFNTVRNILNKWFGW</sequence>
<dbReference type="InterPro" id="IPR008964">
    <property type="entry name" value="Invasin/intimin_cell_adhesion"/>
</dbReference>
<dbReference type="InterPro" id="IPR011040">
    <property type="entry name" value="Sialidase"/>
</dbReference>
<dbReference type="Pfam" id="PF02368">
    <property type="entry name" value="Big_2"/>
    <property type="match status" value="1"/>
</dbReference>
<dbReference type="InterPro" id="IPR026856">
    <property type="entry name" value="Sialidase_fam"/>
</dbReference>
<keyword evidence="9" id="KW-1185">Reference proteome</keyword>
<name>A0ABS9CNG7_9FIRM</name>
<evidence type="ECO:0000256" key="4">
    <source>
        <dbReference type="SAM" id="MobiDB-lite"/>
    </source>
</evidence>
<feature type="region of interest" description="Disordered" evidence="4">
    <location>
        <begin position="1615"/>
        <end position="1661"/>
    </location>
</feature>
<evidence type="ECO:0000256" key="2">
    <source>
        <dbReference type="ARBA" id="ARBA00009348"/>
    </source>
</evidence>
<feature type="compositionally biased region" description="Low complexity" evidence="4">
    <location>
        <begin position="1617"/>
        <end position="1636"/>
    </location>
</feature>
<feature type="compositionally biased region" description="Pro residues" evidence="4">
    <location>
        <begin position="65"/>
        <end position="77"/>
    </location>
</feature>
<dbReference type="RefSeq" id="WP_235323554.1">
    <property type="nucleotide sequence ID" value="NZ_JAFBIT010000002.1"/>
</dbReference>
<dbReference type="Gene3D" id="2.120.10.10">
    <property type="match status" value="1"/>
</dbReference>
<keyword evidence="5" id="KW-0732">Signal</keyword>
<comment type="caution">
    <text evidence="8">The sequence shown here is derived from an EMBL/GenBank/DDBJ whole genome shotgun (WGS) entry which is preliminary data.</text>
</comment>
<feature type="compositionally biased region" description="Acidic residues" evidence="4">
    <location>
        <begin position="54"/>
        <end position="64"/>
    </location>
</feature>
<organism evidence="8 9">
    <name type="scientific">Anaeromassilibacillus senegalensis</name>
    <dbReference type="NCBI Taxonomy" id="1673717"/>
    <lineage>
        <taxon>Bacteria</taxon>
        <taxon>Bacillati</taxon>
        <taxon>Bacillota</taxon>
        <taxon>Clostridia</taxon>
        <taxon>Eubacteriales</taxon>
        <taxon>Acutalibacteraceae</taxon>
        <taxon>Anaeromassilibacillus</taxon>
    </lineage>
</organism>
<dbReference type="PANTHER" id="PTHR10628">
    <property type="entry name" value="SIALIDASE"/>
    <property type="match status" value="1"/>
</dbReference>
<dbReference type="PANTHER" id="PTHR10628:SF30">
    <property type="entry name" value="EXO-ALPHA-SIALIDASE"/>
    <property type="match status" value="1"/>
</dbReference>
<evidence type="ECO:0000256" key="3">
    <source>
        <dbReference type="ARBA" id="ARBA00012733"/>
    </source>
</evidence>
<dbReference type="EMBL" id="JAFBIT010000002">
    <property type="protein sequence ID" value="MCF2652503.1"/>
    <property type="molecule type" value="Genomic_DNA"/>
</dbReference>
<dbReference type="SUPFAM" id="SSF50939">
    <property type="entry name" value="Sialidases"/>
    <property type="match status" value="1"/>
</dbReference>
<dbReference type="Gene3D" id="2.60.40.1080">
    <property type="match status" value="1"/>
</dbReference>
<feature type="domain" description="Sialidase" evidence="7">
    <location>
        <begin position="283"/>
        <end position="488"/>
    </location>
</feature>
<dbReference type="InterPro" id="IPR023364">
    <property type="entry name" value="Trans_sialidase_dom3"/>
</dbReference>
<feature type="region of interest" description="Disordered" evidence="4">
    <location>
        <begin position="45"/>
        <end position="80"/>
    </location>
</feature>
<comment type="similarity">
    <text evidence="2">Belongs to the glycosyl hydrolase 33 family.</text>
</comment>
<feature type="compositionally biased region" description="Pro residues" evidence="4">
    <location>
        <begin position="1637"/>
        <end position="1659"/>
    </location>
</feature>
<evidence type="ECO:0000259" key="6">
    <source>
        <dbReference type="Pfam" id="PF02368"/>
    </source>
</evidence>
<evidence type="ECO:0000313" key="9">
    <source>
        <dbReference type="Proteomes" id="UP001299220"/>
    </source>
</evidence>
<accession>A0ABS9CNG7</accession>
<evidence type="ECO:0000313" key="8">
    <source>
        <dbReference type="EMBL" id="MCF2652503.1"/>
    </source>
</evidence>
<dbReference type="Proteomes" id="UP001299220">
    <property type="component" value="Unassembled WGS sequence"/>
</dbReference>
<dbReference type="Gene3D" id="2.60.120.260">
    <property type="entry name" value="Galactose-binding domain-like"/>
    <property type="match status" value="1"/>
</dbReference>
<gene>
    <name evidence="8" type="ORF">JQM67_07805</name>
</gene>
<dbReference type="Gene3D" id="2.40.220.10">
    <property type="entry name" value="Intramolecular Trans-sialidase, Domain 3"/>
    <property type="match status" value="1"/>
</dbReference>
<reference evidence="8 9" key="1">
    <citation type="submission" date="2020-12" db="EMBL/GenBank/DDBJ databases">
        <title>Whole genome sequences of gut porcine anaerobes.</title>
        <authorList>
            <person name="Kubasova T."/>
            <person name="Jahodarova E."/>
            <person name="Rychlik I."/>
        </authorList>
    </citation>
    <scope>NUCLEOTIDE SEQUENCE [LARGE SCALE GENOMIC DNA]</scope>
    <source>
        <strain evidence="8 9">An867</strain>
    </source>
</reference>
<dbReference type="SUPFAM" id="SSF49373">
    <property type="entry name" value="Invasin/intimin cell-adhesion fragments"/>
    <property type="match status" value="1"/>
</dbReference>
<protein>
    <recommendedName>
        <fullName evidence="3">exo-alpha-sialidase</fullName>
        <ecNumber evidence="3">3.2.1.18</ecNumber>
    </recommendedName>
</protein>
<dbReference type="Pfam" id="PF13088">
    <property type="entry name" value="BNR_2"/>
    <property type="match status" value="1"/>
</dbReference>